<dbReference type="SUPFAM" id="SSF46785">
    <property type="entry name" value="Winged helix' DNA-binding domain"/>
    <property type="match status" value="1"/>
</dbReference>
<keyword evidence="3" id="KW-0804">Transcription</keyword>
<gene>
    <name evidence="5" type="ORF">SCNU_13734</name>
</gene>
<dbReference type="PANTHER" id="PTHR33204">
    <property type="entry name" value="TRANSCRIPTIONAL REGULATOR, MARR FAMILY"/>
    <property type="match status" value="1"/>
</dbReference>
<dbReference type="RefSeq" id="WP_009679947.1">
    <property type="nucleotide sequence ID" value="NZ_AEUD01000012.1"/>
</dbReference>
<dbReference type="Gene3D" id="1.10.10.10">
    <property type="entry name" value="Winged helix-like DNA-binding domain superfamily/Winged helix DNA-binding domain"/>
    <property type="match status" value="1"/>
</dbReference>
<accession>F1YLF5</accession>
<dbReference type="InterPro" id="IPR036388">
    <property type="entry name" value="WH-like_DNA-bd_sf"/>
</dbReference>
<organism evidence="5 6">
    <name type="scientific">Gordonia neofelifaecis NRRL B-59395</name>
    <dbReference type="NCBI Taxonomy" id="644548"/>
    <lineage>
        <taxon>Bacteria</taxon>
        <taxon>Bacillati</taxon>
        <taxon>Actinomycetota</taxon>
        <taxon>Actinomycetes</taxon>
        <taxon>Mycobacteriales</taxon>
        <taxon>Gordoniaceae</taxon>
        <taxon>Gordonia</taxon>
    </lineage>
</organism>
<evidence type="ECO:0000259" key="4">
    <source>
        <dbReference type="PROSITE" id="PS51118"/>
    </source>
</evidence>
<dbReference type="PROSITE" id="PS51118">
    <property type="entry name" value="HTH_HXLR"/>
    <property type="match status" value="1"/>
</dbReference>
<evidence type="ECO:0000313" key="5">
    <source>
        <dbReference type="EMBL" id="EGD54349.1"/>
    </source>
</evidence>
<dbReference type="InterPro" id="IPR002577">
    <property type="entry name" value="HTH_HxlR"/>
</dbReference>
<sequence length="152" mass="16609">MEERLADRSTWSAVGRCPIEKAMKLVGSRNAMLVLREAHYGTARFDDFAKRVGMSPATTSSNLAALVDAGLLARRPYQDEGARTRDEYVLTPAGTDLMPVVSGLFEWGSRYAGDRPDVELVHAGCGEPVQVQVTCAAGHELSSDDVELRVRR</sequence>
<keyword evidence="1" id="KW-0805">Transcription regulation</keyword>
<dbReference type="GO" id="GO:0003677">
    <property type="term" value="F:DNA binding"/>
    <property type="evidence" value="ECO:0007669"/>
    <property type="project" value="UniProtKB-KW"/>
</dbReference>
<feature type="domain" description="HTH hxlR-type" evidence="4">
    <location>
        <begin position="17"/>
        <end position="116"/>
    </location>
</feature>
<comment type="caution">
    <text evidence="5">The sequence shown here is derived from an EMBL/GenBank/DDBJ whole genome shotgun (WGS) entry which is preliminary data.</text>
</comment>
<evidence type="ECO:0000256" key="2">
    <source>
        <dbReference type="ARBA" id="ARBA00023125"/>
    </source>
</evidence>
<evidence type="ECO:0000256" key="3">
    <source>
        <dbReference type="ARBA" id="ARBA00023163"/>
    </source>
</evidence>
<proteinExistence type="predicted"/>
<name>F1YLF5_9ACTN</name>
<dbReference type="PANTHER" id="PTHR33204:SF18">
    <property type="entry name" value="TRANSCRIPTIONAL REGULATORY PROTEIN"/>
    <property type="match status" value="1"/>
</dbReference>
<evidence type="ECO:0000313" key="6">
    <source>
        <dbReference type="Proteomes" id="UP000035065"/>
    </source>
</evidence>
<dbReference type="Pfam" id="PF01638">
    <property type="entry name" value="HxlR"/>
    <property type="match status" value="1"/>
</dbReference>
<dbReference type="Proteomes" id="UP000035065">
    <property type="component" value="Unassembled WGS sequence"/>
</dbReference>
<dbReference type="InterPro" id="IPR036390">
    <property type="entry name" value="WH_DNA-bd_sf"/>
</dbReference>
<dbReference type="eggNOG" id="COG1733">
    <property type="taxonomic scope" value="Bacteria"/>
</dbReference>
<evidence type="ECO:0000256" key="1">
    <source>
        <dbReference type="ARBA" id="ARBA00023015"/>
    </source>
</evidence>
<keyword evidence="6" id="KW-1185">Reference proteome</keyword>
<keyword evidence="2" id="KW-0238">DNA-binding</keyword>
<dbReference type="EMBL" id="AEUD01000012">
    <property type="protein sequence ID" value="EGD54349.1"/>
    <property type="molecule type" value="Genomic_DNA"/>
</dbReference>
<dbReference type="AlphaFoldDB" id="F1YLF5"/>
<dbReference type="STRING" id="644548.SCNU_13734"/>
<dbReference type="CDD" id="cd00090">
    <property type="entry name" value="HTH_ARSR"/>
    <property type="match status" value="1"/>
</dbReference>
<protein>
    <submittedName>
        <fullName evidence="5">Transcriptional regulatory protein</fullName>
    </submittedName>
</protein>
<dbReference type="InterPro" id="IPR011991">
    <property type="entry name" value="ArsR-like_HTH"/>
</dbReference>
<reference evidence="5 6" key="1">
    <citation type="journal article" date="2011" name="J. Bacteriol.">
        <title>Draft Genome Sequence of Gordonia neofelifaecis NRRL B-59395, a Cholesterol-Degrading Actinomycete.</title>
        <authorList>
            <person name="Ge F."/>
            <person name="Li W."/>
            <person name="Chen G."/>
            <person name="Liu Y."/>
            <person name="Zhang G."/>
            <person name="Yong B."/>
            <person name="Wang Q."/>
            <person name="Wang N."/>
            <person name="Huang Z."/>
            <person name="Li W."/>
            <person name="Wang J."/>
            <person name="Wu C."/>
            <person name="Xie Q."/>
            <person name="Liu G."/>
        </authorList>
    </citation>
    <scope>NUCLEOTIDE SEQUENCE [LARGE SCALE GENOMIC DNA]</scope>
    <source>
        <strain evidence="5 6">NRRL B-59395</strain>
    </source>
</reference>